<evidence type="ECO:0000313" key="2">
    <source>
        <dbReference type="Proteomes" id="UP001196413"/>
    </source>
</evidence>
<dbReference type="Proteomes" id="UP001196413">
    <property type="component" value="Unassembled WGS sequence"/>
</dbReference>
<reference evidence="1" key="1">
    <citation type="submission" date="2021-06" db="EMBL/GenBank/DDBJ databases">
        <title>Parelaphostrongylus tenuis whole genome reference sequence.</title>
        <authorList>
            <person name="Garwood T.J."/>
            <person name="Larsen P.A."/>
            <person name="Fountain-Jones N.M."/>
            <person name="Garbe J.R."/>
            <person name="Macchietto M.G."/>
            <person name="Kania S.A."/>
            <person name="Gerhold R.W."/>
            <person name="Richards J.E."/>
            <person name="Wolf T.M."/>
        </authorList>
    </citation>
    <scope>NUCLEOTIDE SEQUENCE</scope>
    <source>
        <strain evidence="1">MNPRO001-30</strain>
        <tissue evidence="1">Meninges</tissue>
    </source>
</reference>
<name>A0AAD5M664_PARTN</name>
<evidence type="ECO:0000313" key="1">
    <source>
        <dbReference type="EMBL" id="KAJ1350643.1"/>
    </source>
</evidence>
<organism evidence="1 2">
    <name type="scientific">Parelaphostrongylus tenuis</name>
    <name type="common">Meningeal worm</name>
    <dbReference type="NCBI Taxonomy" id="148309"/>
    <lineage>
        <taxon>Eukaryota</taxon>
        <taxon>Metazoa</taxon>
        <taxon>Ecdysozoa</taxon>
        <taxon>Nematoda</taxon>
        <taxon>Chromadorea</taxon>
        <taxon>Rhabditida</taxon>
        <taxon>Rhabditina</taxon>
        <taxon>Rhabditomorpha</taxon>
        <taxon>Strongyloidea</taxon>
        <taxon>Metastrongylidae</taxon>
        <taxon>Parelaphostrongylus</taxon>
    </lineage>
</organism>
<proteinExistence type="predicted"/>
<sequence length="78" mass="9369">MDHADAEVPRQSTVEYGPEWYIDYPSHRYSWSHSHFNVKPNGKWSKEELNDVYQVYYSEFLSSLSAPFHSFRKFMALF</sequence>
<accession>A0AAD5M664</accession>
<protein>
    <submittedName>
        <fullName evidence="1">Uncharacterized protein</fullName>
    </submittedName>
</protein>
<dbReference type="AlphaFoldDB" id="A0AAD5M664"/>
<gene>
    <name evidence="1" type="ORF">KIN20_006479</name>
</gene>
<keyword evidence="2" id="KW-1185">Reference proteome</keyword>
<comment type="caution">
    <text evidence="1">The sequence shown here is derived from an EMBL/GenBank/DDBJ whole genome shotgun (WGS) entry which is preliminary data.</text>
</comment>
<dbReference type="EMBL" id="JAHQIW010000902">
    <property type="protein sequence ID" value="KAJ1350643.1"/>
    <property type="molecule type" value="Genomic_DNA"/>
</dbReference>